<dbReference type="InterPro" id="IPR052575">
    <property type="entry name" value="SSU_processome_comp_20"/>
</dbReference>
<evidence type="ECO:0000259" key="2">
    <source>
        <dbReference type="Pfam" id="PF07539"/>
    </source>
</evidence>
<dbReference type="PANTHER" id="PTHR17695">
    <property type="entry name" value="SMALL SUBUNIT PROCESSOME COMPONENT 20 HOMOLOG"/>
    <property type="match status" value="1"/>
</dbReference>
<dbReference type="InterPro" id="IPR016024">
    <property type="entry name" value="ARM-type_fold"/>
</dbReference>
<dbReference type="InterPro" id="IPR011430">
    <property type="entry name" value="UTP20_N"/>
</dbReference>
<evidence type="ECO:0000313" key="4">
    <source>
        <dbReference type="EMBL" id="KAL5103216.1"/>
    </source>
</evidence>
<feature type="region of interest" description="Disordered" evidence="1">
    <location>
        <begin position="2589"/>
        <end position="2608"/>
    </location>
</feature>
<dbReference type="PANTHER" id="PTHR17695:SF11">
    <property type="entry name" value="SMALL SUBUNIT PROCESSOME COMPONENT 20 HOMOLOG"/>
    <property type="match status" value="1"/>
</dbReference>
<proteinExistence type="predicted"/>
<dbReference type="InterPro" id="IPR046523">
    <property type="entry name" value="UTP20_dom"/>
</dbReference>
<keyword evidence="5" id="KW-1185">Reference proteome</keyword>
<feature type="domain" description="U3 small nucleolar RNA-associated protein 20" evidence="3">
    <location>
        <begin position="1752"/>
        <end position="1897"/>
    </location>
</feature>
<dbReference type="EMBL" id="JAKROA010000019">
    <property type="protein sequence ID" value="KAL5103216.1"/>
    <property type="molecule type" value="Genomic_DNA"/>
</dbReference>
<feature type="compositionally biased region" description="Basic residues" evidence="1">
    <location>
        <begin position="3086"/>
        <end position="3095"/>
    </location>
</feature>
<feature type="domain" description="U3 small nucleolar RNA-associated protein 20 N-terminal" evidence="2">
    <location>
        <begin position="822"/>
        <end position="1530"/>
    </location>
</feature>
<feature type="region of interest" description="Disordered" evidence="1">
    <location>
        <begin position="2528"/>
        <end position="2551"/>
    </location>
</feature>
<feature type="region of interest" description="Disordered" evidence="1">
    <location>
        <begin position="3066"/>
        <end position="3095"/>
    </location>
</feature>
<evidence type="ECO:0000259" key="3">
    <source>
        <dbReference type="Pfam" id="PF20416"/>
    </source>
</evidence>
<dbReference type="SUPFAM" id="SSF48371">
    <property type="entry name" value="ARM repeat"/>
    <property type="match status" value="3"/>
</dbReference>
<comment type="caution">
    <text evidence="4">The sequence shown here is derived from an EMBL/GenBank/DDBJ whole genome shotgun (WGS) entry which is preliminary data.</text>
</comment>
<name>A0ABR4Q0N9_9CEST</name>
<accession>A0ABR4Q0N9</accession>
<dbReference type="Pfam" id="PF07539">
    <property type="entry name" value="UTP20_N"/>
    <property type="match status" value="1"/>
</dbReference>
<evidence type="ECO:0000313" key="5">
    <source>
        <dbReference type="Proteomes" id="UP001651158"/>
    </source>
</evidence>
<sequence>MGAHRRSENSFHFLTYKEQIKRKVRLSYRRSDYVDDDEILAHLRNFILDCNEISSAPFLDLLSALSCDLRGDFYPYFPNFFHIIKDIITKEQQDADVLSYAFNCLSHLIYFLHRYFSKDVENFLNGGLLVDFWHIPQIFPSLFAVITRTDVKYPSAASQKRPKVLKNSSQDENFGETATSLEAAEFFKGSLVSSLQILADSKLQPEALFTVCKLAFSQFDGVCSSRVQVLISCCSRLIDLLQSRRFLHRYELALEAHLLTALTKNPVVPLAELIVKFVGLASSQFNSSRLMRRILIGSNFTESQQISLMLPIIRHNSFERDFLQILADVLLRRSTDTPIDDCTLEFLAHLVLVRQPPPSLTSNSSIIRPLSNTICLSLASGHHNSEVLQVVRWIIQPISDWRANVKRKLCAALCLPHLSPVSVDDALAQLTEEIKSSFDHLKQMQPDMFEFTDWAAYLLASYEAWFLCSTTTSTKHTVFVDGEYLLKTALAVKENNVDLCTLLLRILDLASQMLGLSDVSIGELLPLLLSFSHQVRLHTLRIIRSLLMVTSSKNNMCEDLSNVLTSVDRCLNAETTKKTSTALREFLLLVLHMHCGRSTIFGSPLAAEISLYHLLGLLHVNLTSAWDDLIAAVASYANPIFYSEAADSAVQPDVQRQKRCSNKSRDRSRSPLVRETTESETDESKSSEVYAQWRLQCCELFWRVMTELLKRPVTGEQPATPCTLAPQINFDSLSVKQAYIGLLTVVPDNDAGIPCNQISDLAPVAFAPRRLADWRSYRLNLWRCITPKAVGRYARTLVPLFLAFVSEEFYAIPSQSNECVLICALDLFSRMPNLQSVYKHGELGAVLLQLLTNKRPSVQQAAFTCWMSFAPSGLRPYTEHLEKILNLRTFRDAVRVFKLDTSVVSEHRSAVARVLIRILYGRLHLSKENLTSAVFTNLAGCSEEELALLLSLIVDSFFSALAIHDSSNDLSFVEINSRAEPNWSRLQAICQVVTQLLSYMGHRLGGIRPPSADETRALRTNASLHLPILFKIAILMISTSSNKNTKQPQQEHNQIHSKQAKVVCKTGINLLLHLFSAPGIDLDAFWTPERVACVQTEVLATHPLTSSAIASPGHLVLKLTLVLSQSDNEHLVSALFTPDLLNAVVQLLQHKNLSTSVSRVLVEVMTNLIFSQGIQELGRRILRPFHAGLIEYLYNRFLALRSLSRSQARKTLNSTSSEWLQREFKLLGYLTVPPVILNGSEETAAVLSPKQASRLLTGLVPFLVKALATLPPNSAVVTASFLVPCAGGAKATAIAKEITEVEVLRVLCRLMEITADVNLHLSKVLELFSTVDSRISRALLCSAVGVAAARIALSLSASSLQTQLLACLADVYIVKQSMASQLPVSLFNALRSIRSQRVDSSSISPGASFEKNVLYKLLCMLNSWSTSHLEMVDAVQRESALSALLGLCDLPLEKFASKDRLHYFIHLAGIHCALYTLQTSEIQLRDLALDYILRLAGVLSEGIRSANNVAVKAYQQLTKRLIIQALWPGLIRNLKQAMGPRRIHFLRLLTGLVKSFGSSHVFFAPLALLADFNTSDQQPVCFFVNIQSGTSARQLFAIRRLALFLSNPLTIASKKTIAGCISNSNTEDSFVIPLCHLRGVFLPILLFFLRQEMMAELSGAGSLGQESRQLVSACLNAVRALASRLTWTPYRELLSAALSNLDQESTIALKYTLAILDGYQPCEEAVDFMLTVVGRLQNYIIPPANKTEAQSKSFTYLRTNAVVALVTLLRRLPKGQLEFRLPTLVLRVVDLLRPAKKLPSHARQEAVQALSKVAIMVGSGPALDSIFSTIARELSRGFTAMTIRLAALHRIFFNFTAAMDKGEVAAAANLDNVCHILLRLYLDEVAGQLGEETDSRRETFHKGSTTDANSRMPFITSSVDLPEARGGPKAPNGLPALLRFCSPAMLERVFKDLRTAANLIGSGRIISSESLQQRGEQSNALKPDDKLTGQLRFRKRSMARLQAVLNRIPTRHGILHPKMPTCASALMRIALTLISPIEIKSDDQSQPTIKRGVAALYRPGWSKSSTRPLEKRPDYLTIPTEPKLASQNPHATQTNQAHVNMLSACGLYIIIGLIRQGILLPTSRSEDVAILSDAIPAVLTVLATSKSLSVLAGAVRCVKIFLHLQLERFEAVISEVTQSLFGLVDKHAGLLNSRITAKDSAAQSFAHGLYATLAALIQHQAKYTLSNAQLAILFSTIETEVVRDAATSPVLSLLAAFLTRRLRDPLENPDDENKFVSFHSGEDSALTKNTDSIITDGFVISKVTDNDFSFAGAGGGQRLSTLMLRLQRLAVTSSNETVRRDCRRCLLAFLLNYPHQRRFVVGFVNFLLRQLEHSRELGRASVAALLCTIVAELPQSSLVQGGLDETLLLAVGAAIERETSVSVRLSLYGLVRLLFTRIPEERAASHFQEYLLAFLRAPAESRASARLLGLQMIAIVLDAQVCLSIATHRRTLLKVLGKDIFAESRKQLIGLRTTHAHLFKDVVSASERNGNSDLIPPQPAAEVGSDESEDEWLTTTEVDNDVEVSPVPNGTYEKDEDEEAELDMEVASNEDALDQEEAVDPDVDVEPSKPEKISAEALKIVESCITVNAVNEASERTMKPSRPAPDLQFALVCCSLEQGLRLADRLLSDVDESVITSPLCAPIWNALLKVERKKRSQREAKFATLLQTSGTDEGDVASHSLILAPSPSVREWVSRLTNRLLRAELDNTCNNRGQVTTPLNFVSPFFTKSKNVSLQLIEILNDSLRQLEVDSPMGHMSEEYSNMLLSNIIYLGQFLNALNKTKQVLKIFRTANRLSLDELNNRRSTFCQRIMALKLTVGLLLKLPRPSPTEIANLIARRNSRREEEEEVENEENTSFIKSGVGVTYLRSALRLLARESKQRDRLAFIATASIALPGDVESSEGVAISRRLAGRLGRVDSARARSRRRRAQAKMRRALLSGELTTQEAAQRLANISVVEVSAADHLIGLIESTDTRLAKELLSDTEGSKVAGGMSTLYSWSTSGLARKREACAARKAVRSAIGVAVGTSQSNLDGKSEESIEVDTPPPKKRAKRMRS</sequence>
<evidence type="ECO:0000256" key="1">
    <source>
        <dbReference type="SAM" id="MobiDB-lite"/>
    </source>
</evidence>
<organism evidence="4 5">
    <name type="scientific">Taenia crassiceps</name>
    <dbReference type="NCBI Taxonomy" id="6207"/>
    <lineage>
        <taxon>Eukaryota</taxon>
        <taxon>Metazoa</taxon>
        <taxon>Spiralia</taxon>
        <taxon>Lophotrochozoa</taxon>
        <taxon>Platyhelminthes</taxon>
        <taxon>Cestoda</taxon>
        <taxon>Eucestoda</taxon>
        <taxon>Cyclophyllidea</taxon>
        <taxon>Taeniidae</taxon>
        <taxon>Taenia</taxon>
    </lineage>
</organism>
<feature type="compositionally biased region" description="Acidic residues" evidence="1">
    <location>
        <begin position="2591"/>
        <end position="2605"/>
    </location>
</feature>
<gene>
    <name evidence="4" type="ORF">TcWFU_001587</name>
</gene>
<feature type="region of interest" description="Disordered" evidence="1">
    <location>
        <begin position="653"/>
        <end position="685"/>
    </location>
</feature>
<evidence type="ECO:0008006" key="6">
    <source>
        <dbReference type="Google" id="ProtNLM"/>
    </source>
</evidence>
<reference evidence="4 5" key="1">
    <citation type="journal article" date="2022" name="Front. Cell. Infect. Microbiol.">
        <title>The Genomes of Two Strains of Taenia crassiceps the Animal Model for the Study of Human Cysticercosis.</title>
        <authorList>
            <person name="Bobes R.J."/>
            <person name="Estrada K."/>
            <person name="Rios-Valencia D.G."/>
            <person name="Calderon-Gallegos A."/>
            <person name="de la Torre P."/>
            <person name="Carrero J.C."/>
            <person name="Sanchez-Flores A."/>
            <person name="Laclette J.P."/>
        </authorList>
    </citation>
    <scope>NUCLEOTIDE SEQUENCE [LARGE SCALE GENOMIC DNA]</scope>
    <source>
        <strain evidence="4">WFUcys</strain>
    </source>
</reference>
<dbReference type="Pfam" id="PF20416">
    <property type="entry name" value="UTP20"/>
    <property type="match status" value="1"/>
</dbReference>
<protein>
    <recommendedName>
        <fullName evidence="6">Small subunit processome component 20 homolog</fullName>
    </recommendedName>
</protein>
<dbReference type="Proteomes" id="UP001651158">
    <property type="component" value="Unassembled WGS sequence"/>
</dbReference>